<proteinExistence type="predicted"/>
<comment type="caution">
    <text evidence="2">The sequence shown here is derived from an EMBL/GenBank/DDBJ whole genome shotgun (WGS) entry which is preliminary data.</text>
</comment>
<dbReference type="EMBL" id="JAAVVJ010000006">
    <property type="protein sequence ID" value="KAF7221267.1"/>
    <property type="molecule type" value="Genomic_DNA"/>
</dbReference>
<name>A0A9D2YJP5_NOTFU</name>
<evidence type="ECO:0000313" key="3">
    <source>
        <dbReference type="Proteomes" id="UP000822369"/>
    </source>
</evidence>
<dbReference type="Proteomes" id="UP000822369">
    <property type="component" value="Chromosome 6"/>
</dbReference>
<organism evidence="2 3">
    <name type="scientific">Nothobranchius furzeri</name>
    <name type="common">Turquoise killifish</name>
    <dbReference type="NCBI Taxonomy" id="105023"/>
    <lineage>
        <taxon>Eukaryota</taxon>
        <taxon>Metazoa</taxon>
        <taxon>Chordata</taxon>
        <taxon>Craniata</taxon>
        <taxon>Vertebrata</taxon>
        <taxon>Euteleostomi</taxon>
        <taxon>Actinopterygii</taxon>
        <taxon>Neopterygii</taxon>
        <taxon>Teleostei</taxon>
        <taxon>Neoteleostei</taxon>
        <taxon>Acanthomorphata</taxon>
        <taxon>Ovalentaria</taxon>
        <taxon>Atherinomorphae</taxon>
        <taxon>Cyprinodontiformes</taxon>
        <taxon>Nothobranchiidae</taxon>
        <taxon>Nothobranchius</taxon>
    </lineage>
</organism>
<evidence type="ECO:0000256" key="1">
    <source>
        <dbReference type="SAM" id="MobiDB-lite"/>
    </source>
</evidence>
<feature type="region of interest" description="Disordered" evidence="1">
    <location>
        <begin position="48"/>
        <end position="101"/>
    </location>
</feature>
<sequence length="229" mass="25063">MQNIPDPNFPRCFMDVTLIDASSAFSTRFKPGKTFGSLLGGGNASFTTSHVKTSNRRGRTLEMDSTTSKRPSATQSPLKSGTKKKVLSAASRESKRKYDKSRSGTRISIGYALEEWRLLQLDLGLKKDADMAHFLVTSYRKKQAPETAIQGGNVKSTSSPSKQTTAKMLHRLSPTEPVSEGEDFLMAGVEALADDQDLDPFEESFKSMDLATDAVQSDEDQANNLLNSV</sequence>
<reference evidence="2" key="1">
    <citation type="submission" date="2020-03" db="EMBL/GenBank/DDBJ databases">
        <title>Intra-Species Differences in Population Size shape Life History and Genome Evolution.</title>
        <authorList>
            <person name="Willemsen D."/>
            <person name="Cui R."/>
            <person name="Valenzano D.R."/>
        </authorList>
    </citation>
    <scope>NUCLEOTIDE SEQUENCE</scope>
    <source>
        <strain evidence="2">GRZ</strain>
        <tissue evidence="2">Whole</tissue>
    </source>
</reference>
<protein>
    <submittedName>
        <fullName evidence="2">Transcript variant X3</fullName>
    </submittedName>
</protein>
<accession>A0A9D2YJP5</accession>
<dbReference type="AlphaFoldDB" id="A0A9D2YJP5"/>
<gene>
    <name evidence="2" type="ORF">G4P62_005137</name>
</gene>
<evidence type="ECO:0000313" key="2">
    <source>
        <dbReference type="EMBL" id="KAF7221267.1"/>
    </source>
</evidence>
<feature type="compositionally biased region" description="Polar residues" evidence="1">
    <location>
        <begin position="63"/>
        <end position="79"/>
    </location>
</feature>